<feature type="transmembrane region" description="Helical" evidence="2">
    <location>
        <begin position="147"/>
        <end position="167"/>
    </location>
</feature>
<feature type="transmembrane region" description="Helical" evidence="2">
    <location>
        <begin position="20"/>
        <end position="40"/>
    </location>
</feature>
<sequence>MNASIETLPTTNDQWQLKVLPFMTRAIAVMGLLFFLSSFVQIHLMHVELQTPAEGEEASASLDDLESAAKAELMRWNALVTLERETLRAREQATNAVILRQASLLNLGFLTGMVLCLVGAVFVLGRLQEPATSLSGETPQLKVALNTSSPGIVLVVLGAGLICATLFHHYQFNLPDKTVYLPPAQYTLSIPSGTPQTSATLHLPVATAPSDSSGNSTSSPAPLP</sequence>
<organism evidence="3 4">
    <name type="scientific">Pseudomonas chlororaphis subsp. aurantiaca</name>
    <dbReference type="NCBI Taxonomy" id="86192"/>
    <lineage>
        <taxon>Bacteria</taxon>
        <taxon>Pseudomonadati</taxon>
        <taxon>Pseudomonadota</taxon>
        <taxon>Gammaproteobacteria</taxon>
        <taxon>Pseudomonadales</taxon>
        <taxon>Pseudomonadaceae</taxon>
        <taxon>Pseudomonas</taxon>
    </lineage>
</organism>
<protein>
    <submittedName>
        <fullName evidence="3">Uncharacterized protein</fullName>
    </submittedName>
</protein>
<gene>
    <name evidence="3" type="ORF">I8747_01335</name>
</gene>
<evidence type="ECO:0000256" key="1">
    <source>
        <dbReference type="SAM" id="MobiDB-lite"/>
    </source>
</evidence>
<keyword evidence="2" id="KW-0812">Transmembrane</keyword>
<feature type="transmembrane region" description="Helical" evidence="2">
    <location>
        <begin position="104"/>
        <end position="127"/>
    </location>
</feature>
<feature type="compositionally biased region" description="Low complexity" evidence="1">
    <location>
        <begin position="210"/>
        <end position="224"/>
    </location>
</feature>
<proteinExistence type="predicted"/>
<dbReference type="RefSeq" id="WP_081361310.1">
    <property type="nucleotide sequence ID" value="NZ_CP027715.1"/>
</dbReference>
<comment type="caution">
    <text evidence="3">The sequence shown here is derived from an EMBL/GenBank/DDBJ whole genome shotgun (WGS) entry which is preliminary data.</text>
</comment>
<dbReference type="EMBL" id="JAEEFW010000001">
    <property type="protein sequence ID" value="MBU4631445.1"/>
    <property type="molecule type" value="Genomic_DNA"/>
</dbReference>
<evidence type="ECO:0000256" key="2">
    <source>
        <dbReference type="SAM" id="Phobius"/>
    </source>
</evidence>
<accession>A0AAJ1E034</accession>
<evidence type="ECO:0000313" key="4">
    <source>
        <dbReference type="Proteomes" id="UP000787568"/>
    </source>
</evidence>
<keyword evidence="2" id="KW-1133">Transmembrane helix</keyword>
<keyword evidence="2" id="KW-0472">Membrane</keyword>
<evidence type="ECO:0000313" key="3">
    <source>
        <dbReference type="EMBL" id="MBU4631445.1"/>
    </source>
</evidence>
<reference evidence="3" key="1">
    <citation type="submission" date="2020-12" db="EMBL/GenBank/DDBJ databases">
        <title>Generalized mutagenesis with transposon Tn5. A laboratory procedure for the identification of genes responsible for a bacterial phenotype and its regulation, illustrated with phenazine production in Pseudomonas chlororaphis.</title>
        <authorList>
            <person name="Muzio F."/>
            <person name="Sobrero P."/>
            <person name="Agaras B."/>
            <person name="Valverde C."/>
        </authorList>
    </citation>
    <scope>NUCLEOTIDE SEQUENCE</scope>
    <source>
        <strain evidence="3">SMMP3</strain>
    </source>
</reference>
<dbReference type="Proteomes" id="UP000787568">
    <property type="component" value="Unassembled WGS sequence"/>
</dbReference>
<dbReference type="AlphaFoldDB" id="A0AAJ1E034"/>
<feature type="region of interest" description="Disordered" evidence="1">
    <location>
        <begin position="205"/>
        <end position="224"/>
    </location>
</feature>
<name>A0AAJ1E034_9PSED</name>